<feature type="non-terminal residue" evidence="1">
    <location>
        <position position="1"/>
    </location>
</feature>
<gene>
    <name evidence="1" type="ORF">XENOCAPTIV_001885</name>
</gene>
<dbReference type="EMBL" id="JAHRIN010034793">
    <property type="protein sequence ID" value="MEQ2203657.1"/>
    <property type="molecule type" value="Genomic_DNA"/>
</dbReference>
<name>A0ABV0R6C8_9TELE</name>
<dbReference type="Proteomes" id="UP001434883">
    <property type="component" value="Unassembled WGS sequence"/>
</dbReference>
<sequence>SRTWIPSFSRDPKAMYSASAQSTVRFRTISPRPFKIRLRPDSTTTPCQFISRFCSGKATFSLCKIQTSMDGEVLHGDGGGHLTDVVQVLL</sequence>
<accession>A0ABV0R6C8</accession>
<evidence type="ECO:0000313" key="1">
    <source>
        <dbReference type="EMBL" id="MEQ2203657.1"/>
    </source>
</evidence>
<reference evidence="1 2" key="1">
    <citation type="submission" date="2021-06" db="EMBL/GenBank/DDBJ databases">
        <authorList>
            <person name="Palmer J.M."/>
        </authorList>
    </citation>
    <scope>NUCLEOTIDE SEQUENCE [LARGE SCALE GENOMIC DNA]</scope>
    <source>
        <strain evidence="1 2">XC_2019</strain>
        <tissue evidence="1">Muscle</tissue>
    </source>
</reference>
<comment type="caution">
    <text evidence="1">The sequence shown here is derived from an EMBL/GenBank/DDBJ whole genome shotgun (WGS) entry which is preliminary data.</text>
</comment>
<evidence type="ECO:0000313" key="2">
    <source>
        <dbReference type="Proteomes" id="UP001434883"/>
    </source>
</evidence>
<proteinExistence type="predicted"/>
<keyword evidence="2" id="KW-1185">Reference proteome</keyword>
<protein>
    <submittedName>
        <fullName evidence="1">Uncharacterized protein</fullName>
    </submittedName>
</protein>
<organism evidence="1 2">
    <name type="scientific">Xenoophorus captivus</name>
    <dbReference type="NCBI Taxonomy" id="1517983"/>
    <lineage>
        <taxon>Eukaryota</taxon>
        <taxon>Metazoa</taxon>
        <taxon>Chordata</taxon>
        <taxon>Craniata</taxon>
        <taxon>Vertebrata</taxon>
        <taxon>Euteleostomi</taxon>
        <taxon>Actinopterygii</taxon>
        <taxon>Neopterygii</taxon>
        <taxon>Teleostei</taxon>
        <taxon>Neoteleostei</taxon>
        <taxon>Acanthomorphata</taxon>
        <taxon>Ovalentaria</taxon>
        <taxon>Atherinomorphae</taxon>
        <taxon>Cyprinodontiformes</taxon>
        <taxon>Goodeidae</taxon>
        <taxon>Xenoophorus</taxon>
    </lineage>
</organism>